<evidence type="ECO:0000313" key="2">
    <source>
        <dbReference type="Proteomes" id="UP001163223"/>
    </source>
</evidence>
<dbReference type="EMBL" id="CP113520">
    <property type="protein sequence ID" value="WAJ29303.1"/>
    <property type="molecule type" value="Genomic_DNA"/>
</dbReference>
<protein>
    <submittedName>
        <fullName evidence="1">Uncharacterized protein</fullName>
    </submittedName>
</protein>
<gene>
    <name evidence="1" type="ORF">OXU80_03455</name>
</gene>
<accession>A0ACD4NR32</accession>
<proteinExistence type="predicted"/>
<organism evidence="1 2">
    <name type="scientific">Antarcticirhabdus aurantiaca</name>
    <dbReference type="NCBI Taxonomy" id="2606717"/>
    <lineage>
        <taxon>Bacteria</taxon>
        <taxon>Pseudomonadati</taxon>
        <taxon>Pseudomonadota</taxon>
        <taxon>Alphaproteobacteria</taxon>
        <taxon>Hyphomicrobiales</taxon>
        <taxon>Aurantimonadaceae</taxon>
        <taxon>Antarcticirhabdus</taxon>
    </lineage>
</organism>
<name>A0ACD4NR32_9HYPH</name>
<sequence>MTAAWMPMLDGRTLVFSEPVFEPAHLFGEIAHGLALTNRFSGQTMLPYSVAQHSLLAAEGALKETGDTELAALCLLHDGHEAPFGDWTRPAMDAVEEEIRRAAIENGATEIQAKSLAVRMRSSVERVKARLDRAILTAAGLDPGGLVRRAAEVREYDMRALFTEKRDLLSPQKRTWGAFSKGEPKPLPTRRGGLRSMHWSDAQHAWCTMLANLCPDAAQRAGWTPSTT</sequence>
<reference evidence="1" key="1">
    <citation type="submission" date="2022-11" db="EMBL/GenBank/DDBJ databases">
        <title>beta-Carotene-producing bacterium, Jeongeuplla avenae sp. nov., alleviates the salt stress of Arabidopsis seedlings.</title>
        <authorList>
            <person name="Jiang L."/>
            <person name="Lee J."/>
        </authorList>
    </citation>
    <scope>NUCLEOTIDE SEQUENCE</scope>
    <source>
        <strain evidence="1">DY_R2A_6</strain>
    </source>
</reference>
<dbReference type="Proteomes" id="UP001163223">
    <property type="component" value="Chromosome"/>
</dbReference>
<evidence type="ECO:0000313" key="1">
    <source>
        <dbReference type="EMBL" id="WAJ29303.1"/>
    </source>
</evidence>
<keyword evidence="2" id="KW-1185">Reference proteome</keyword>